<evidence type="ECO:0000313" key="2">
    <source>
        <dbReference type="Proteomes" id="UP000256304"/>
    </source>
</evidence>
<comment type="caution">
    <text evidence="1">The sequence shown here is derived from an EMBL/GenBank/DDBJ whole genome shotgun (WGS) entry which is preliminary data.</text>
</comment>
<accession>A0A3D9SCJ7</accession>
<dbReference type="EMBL" id="QTTN01000007">
    <property type="protein sequence ID" value="REE89048.1"/>
    <property type="molecule type" value="Genomic_DNA"/>
</dbReference>
<dbReference type="RefSeq" id="WP_116188548.1">
    <property type="nucleotide sequence ID" value="NZ_QTTN01000007.1"/>
</dbReference>
<sequence>MRRTATTFQIESVPLAMQPYLQGAAFYDSSCSKDAQTYFIANAASTDAFLKISRKGTLVREAAMTAYIHQHKLAPKVIAFDSDEQQDFLLTEALKTDEFDDVFLDAYGREYIHPNGISYYAKLMELME</sequence>
<gene>
    <name evidence="1" type="ORF">A8990_107144</name>
</gene>
<dbReference type="OrthoDB" id="3806873at2"/>
<keyword evidence="2" id="KW-1185">Reference proteome</keyword>
<protein>
    <submittedName>
        <fullName evidence="1">Uncharacterized protein</fullName>
    </submittedName>
</protein>
<name>A0A3D9SCJ7_9BACL</name>
<dbReference type="InterPro" id="IPR011009">
    <property type="entry name" value="Kinase-like_dom_sf"/>
</dbReference>
<dbReference type="SUPFAM" id="SSF56112">
    <property type="entry name" value="Protein kinase-like (PK-like)"/>
    <property type="match status" value="1"/>
</dbReference>
<evidence type="ECO:0000313" key="1">
    <source>
        <dbReference type="EMBL" id="REE89048.1"/>
    </source>
</evidence>
<organism evidence="1 2">
    <name type="scientific">Paenibacillus taihuensis</name>
    <dbReference type="NCBI Taxonomy" id="1156355"/>
    <lineage>
        <taxon>Bacteria</taxon>
        <taxon>Bacillati</taxon>
        <taxon>Bacillota</taxon>
        <taxon>Bacilli</taxon>
        <taxon>Bacillales</taxon>
        <taxon>Paenibacillaceae</taxon>
        <taxon>Paenibacillus</taxon>
    </lineage>
</organism>
<dbReference type="AlphaFoldDB" id="A0A3D9SCJ7"/>
<dbReference type="Proteomes" id="UP000256304">
    <property type="component" value="Unassembled WGS sequence"/>
</dbReference>
<reference evidence="1 2" key="1">
    <citation type="submission" date="2018-08" db="EMBL/GenBank/DDBJ databases">
        <title>Genomic Encyclopedia of Type Strains, Phase III (KMG-III): the genomes of soil and plant-associated and newly described type strains.</title>
        <authorList>
            <person name="Whitman W."/>
        </authorList>
    </citation>
    <scope>NUCLEOTIDE SEQUENCE [LARGE SCALE GENOMIC DNA]</scope>
    <source>
        <strain evidence="1 2">CGMCC 1.10966</strain>
    </source>
</reference>
<dbReference type="Gene3D" id="3.30.200.20">
    <property type="entry name" value="Phosphorylase Kinase, domain 1"/>
    <property type="match status" value="1"/>
</dbReference>
<proteinExistence type="predicted"/>